<evidence type="ECO:0000313" key="3">
    <source>
        <dbReference type="Proteomes" id="UP000467841"/>
    </source>
</evidence>
<reference evidence="2" key="1">
    <citation type="submission" date="2020-01" db="EMBL/GenBank/DDBJ databases">
        <authorList>
            <person name="Mishra B."/>
        </authorList>
    </citation>
    <scope>NUCLEOTIDE SEQUENCE [LARGE SCALE GENOMIC DNA]</scope>
</reference>
<dbReference type="InterPro" id="IPR025733">
    <property type="entry name" value="PAPs_C"/>
</dbReference>
<dbReference type="PANTHER" id="PTHR45778:SF16">
    <property type="entry name" value="INACTIVE PURPLE ACID PHOSPHATASE 1-RELATED"/>
    <property type="match status" value="1"/>
</dbReference>
<evidence type="ECO:0000313" key="2">
    <source>
        <dbReference type="EMBL" id="CAA7039318.1"/>
    </source>
</evidence>
<keyword evidence="3" id="KW-1185">Reference proteome</keyword>
<gene>
    <name evidence="2" type="ORF">MERR_LOCUS26553</name>
</gene>
<organism evidence="2 3">
    <name type="scientific">Microthlaspi erraticum</name>
    <dbReference type="NCBI Taxonomy" id="1685480"/>
    <lineage>
        <taxon>Eukaryota</taxon>
        <taxon>Viridiplantae</taxon>
        <taxon>Streptophyta</taxon>
        <taxon>Embryophyta</taxon>
        <taxon>Tracheophyta</taxon>
        <taxon>Spermatophyta</taxon>
        <taxon>Magnoliopsida</taxon>
        <taxon>eudicotyledons</taxon>
        <taxon>Gunneridae</taxon>
        <taxon>Pentapetalae</taxon>
        <taxon>rosids</taxon>
        <taxon>malvids</taxon>
        <taxon>Brassicales</taxon>
        <taxon>Brassicaceae</taxon>
        <taxon>Coluteocarpeae</taxon>
        <taxon>Microthlaspi</taxon>
    </lineage>
</organism>
<dbReference type="InterPro" id="IPR029052">
    <property type="entry name" value="Metallo-depent_PP-like"/>
</dbReference>
<proteinExistence type="predicted"/>
<sequence length="149" mass="16219">MKVLSTLAFVCRVNLDVPGAKVKPVVILVANQRLVVKRIVIVTAIAQKVVIAAEVVVALVVCFNGTIHVVAGGGAAGLSDFSDWQPKWTLIRDKDFGFVKLTALDNSNLLFEYKKSSNGRVNDSSRCQETIETSWHVLFDSYPAKTLAS</sequence>
<protein>
    <recommendedName>
        <fullName evidence="1">Purple acid phosphatase C-terminal domain-containing protein</fullName>
    </recommendedName>
</protein>
<name>A0A6D2JH99_9BRAS</name>
<dbReference type="PANTHER" id="PTHR45778">
    <property type="entry name" value="PURPLE ACID PHOSPHATASE-RELATED"/>
    <property type="match status" value="1"/>
</dbReference>
<dbReference type="EMBL" id="CACVBM020001207">
    <property type="protein sequence ID" value="CAA7039318.1"/>
    <property type="molecule type" value="Genomic_DNA"/>
</dbReference>
<dbReference type="AlphaFoldDB" id="A0A6D2JH99"/>
<evidence type="ECO:0000259" key="1">
    <source>
        <dbReference type="Pfam" id="PF14008"/>
    </source>
</evidence>
<dbReference type="OrthoDB" id="45007at2759"/>
<feature type="domain" description="Purple acid phosphatase C-terminal" evidence="1">
    <location>
        <begin position="65"/>
        <end position="124"/>
    </location>
</feature>
<comment type="caution">
    <text evidence="2">The sequence shown here is derived from an EMBL/GenBank/DDBJ whole genome shotgun (WGS) entry which is preliminary data.</text>
</comment>
<dbReference type="Gene3D" id="3.60.21.10">
    <property type="match status" value="1"/>
</dbReference>
<accession>A0A6D2JH99</accession>
<dbReference type="Pfam" id="PF14008">
    <property type="entry name" value="Metallophos_C"/>
    <property type="match status" value="1"/>
</dbReference>
<dbReference type="Proteomes" id="UP000467841">
    <property type="component" value="Unassembled WGS sequence"/>
</dbReference>